<dbReference type="SUPFAM" id="SSF51197">
    <property type="entry name" value="Clavaminate synthase-like"/>
    <property type="match status" value="1"/>
</dbReference>
<evidence type="ECO:0000256" key="1">
    <source>
        <dbReference type="ARBA" id="ARBA00023002"/>
    </source>
</evidence>
<feature type="region of interest" description="Disordered" evidence="2">
    <location>
        <begin position="1"/>
        <end position="24"/>
    </location>
</feature>
<name>A0ABS0PF48_9BRAD</name>
<keyword evidence="1" id="KW-0560">Oxidoreductase</keyword>
<dbReference type="EMBL" id="JACEGD010000060">
    <property type="protein sequence ID" value="MBH5391866.1"/>
    <property type="molecule type" value="Genomic_DNA"/>
</dbReference>
<dbReference type="RefSeq" id="WP_197969454.1">
    <property type="nucleotide sequence ID" value="NZ_JACEGD010000060.1"/>
</dbReference>
<protein>
    <submittedName>
        <fullName evidence="3">Uncharacterized protein</fullName>
    </submittedName>
</protein>
<organism evidence="3 4">
    <name type="scientific">Bradyrhizobium diversitatis</name>
    <dbReference type="NCBI Taxonomy" id="2755406"/>
    <lineage>
        <taxon>Bacteria</taxon>
        <taxon>Pseudomonadati</taxon>
        <taxon>Pseudomonadota</taxon>
        <taxon>Alphaproteobacteria</taxon>
        <taxon>Hyphomicrobiales</taxon>
        <taxon>Nitrobacteraceae</taxon>
        <taxon>Bradyrhizobium</taxon>
    </lineage>
</organism>
<evidence type="ECO:0000256" key="2">
    <source>
        <dbReference type="SAM" id="MobiDB-lite"/>
    </source>
</evidence>
<accession>A0ABS0PF48</accession>
<sequence length="140" mass="16073">MTLRDNQHQQNSYARQSSRRSSPRHRHAILIVALFAPTLPLYNHLRSFEPMNHGCRSAIGFFQQSARLNPVVRVHLESGERTLVLGNFAQRFIDLQNYTEQKLFDLIQSHVTTPENSVRLTRSQARLRLGQSCNPASHGQ</sequence>
<dbReference type="Proteomes" id="UP001194539">
    <property type="component" value="Unassembled WGS sequence"/>
</dbReference>
<proteinExistence type="predicted"/>
<keyword evidence="4" id="KW-1185">Reference proteome</keyword>
<reference evidence="3 4" key="1">
    <citation type="submission" date="2020-07" db="EMBL/GenBank/DDBJ databases">
        <title>Bradyrhizobium diversity isolated from nodules of indigenous legumes of Western Australia.</title>
        <authorList>
            <person name="Klepa M.S."/>
        </authorList>
    </citation>
    <scope>NUCLEOTIDE SEQUENCE [LARGE SCALE GENOMIC DNA]</scope>
    <source>
        <strain evidence="3 4">CNPSo 4019</strain>
    </source>
</reference>
<evidence type="ECO:0000313" key="4">
    <source>
        <dbReference type="Proteomes" id="UP001194539"/>
    </source>
</evidence>
<comment type="caution">
    <text evidence="3">The sequence shown here is derived from an EMBL/GenBank/DDBJ whole genome shotgun (WGS) entry which is preliminary data.</text>
</comment>
<dbReference type="InterPro" id="IPR042098">
    <property type="entry name" value="TauD-like_sf"/>
</dbReference>
<dbReference type="Gene3D" id="3.60.130.10">
    <property type="entry name" value="Clavaminate synthase-like"/>
    <property type="match status" value="1"/>
</dbReference>
<gene>
    <name evidence="3" type="ORF">H1B27_37170</name>
</gene>
<evidence type="ECO:0000313" key="3">
    <source>
        <dbReference type="EMBL" id="MBH5391866.1"/>
    </source>
</evidence>